<keyword evidence="6" id="KW-0326">Glycosidase</keyword>
<dbReference type="SMART" id="SM00812">
    <property type="entry name" value="Alpha_L_fucos"/>
    <property type="match status" value="1"/>
</dbReference>
<evidence type="ECO:0000256" key="4">
    <source>
        <dbReference type="ARBA" id="ARBA00022729"/>
    </source>
</evidence>
<dbReference type="InterPro" id="IPR000933">
    <property type="entry name" value="Glyco_hydro_29"/>
</dbReference>
<dbReference type="GO" id="GO:0005764">
    <property type="term" value="C:lysosome"/>
    <property type="evidence" value="ECO:0007669"/>
    <property type="project" value="TreeGrafter"/>
</dbReference>
<reference evidence="8" key="1">
    <citation type="submission" date="2020-10" db="EMBL/GenBank/DDBJ databases">
        <authorList>
            <person name="Gilroy R."/>
        </authorList>
    </citation>
    <scope>NUCLEOTIDE SEQUENCE</scope>
    <source>
        <strain evidence="8">G3-4614</strain>
    </source>
</reference>
<comment type="similarity">
    <text evidence="2">Belongs to the glycosyl hydrolase 29 family.</text>
</comment>
<dbReference type="AlphaFoldDB" id="A0A9D9H730"/>
<dbReference type="GO" id="GO:0016139">
    <property type="term" value="P:glycoside catabolic process"/>
    <property type="evidence" value="ECO:0007669"/>
    <property type="project" value="TreeGrafter"/>
</dbReference>
<dbReference type="InterPro" id="IPR057739">
    <property type="entry name" value="Glyco_hydro_29_N"/>
</dbReference>
<dbReference type="EMBL" id="JADIMW010000015">
    <property type="protein sequence ID" value="MBO8437587.1"/>
    <property type="molecule type" value="Genomic_DNA"/>
</dbReference>
<dbReference type="GO" id="GO:0004560">
    <property type="term" value="F:alpha-L-fucosidase activity"/>
    <property type="evidence" value="ECO:0007669"/>
    <property type="project" value="InterPro"/>
</dbReference>
<evidence type="ECO:0000256" key="3">
    <source>
        <dbReference type="ARBA" id="ARBA00012662"/>
    </source>
</evidence>
<evidence type="ECO:0000259" key="7">
    <source>
        <dbReference type="Pfam" id="PF01120"/>
    </source>
</evidence>
<dbReference type="Pfam" id="PF01120">
    <property type="entry name" value="Alpha_L_fucos"/>
    <property type="match status" value="1"/>
</dbReference>
<name>A0A9D9H730_9BACT</name>
<comment type="function">
    <text evidence="1">Alpha-L-fucosidase is responsible for hydrolyzing the alpha-1,6-linked fucose joined to the reducing-end N-acetylglucosamine of the carbohydrate moieties of glycoproteins.</text>
</comment>
<protein>
    <recommendedName>
        <fullName evidence="3">alpha-L-fucosidase</fullName>
        <ecNumber evidence="3">3.2.1.51</ecNumber>
    </recommendedName>
</protein>
<organism evidence="8 9">
    <name type="scientific">Candidatus Caccoplasma merdipullorum</name>
    <dbReference type="NCBI Taxonomy" id="2840718"/>
    <lineage>
        <taxon>Bacteria</taxon>
        <taxon>Pseudomonadati</taxon>
        <taxon>Bacteroidota</taxon>
        <taxon>Bacteroidia</taxon>
        <taxon>Bacteroidales</taxon>
        <taxon>Bacteroidaceae</taxon>
        <taxon>Bacteroidaceae incertae sedis</taxon>
        <taxon>Candidatus Caccoplasma</taxon>
    </lineage>
</organism>
<dbReference type="PRINTS" id="PR00741">
    <property type="entry name" value="GLHYDRLASE29"/>
</dbReference>
<evidence type="ECO:0000256" key="1">
    <source>
        <dbReference type="ARBA" id="ARBA00004071"/>
    </source>
</evidence>
<evidence type="ECO:0000256" key="6">
    <source>
        <dbReference type="ARBA" id="ARBA00023295"/>
    </source>
</evidence>
<dbReference type="Gene3D" id="2.60.120.260">
    <property type="entry name" value="Galactose-binding domain-like"/>
    <property type="match status" value="1"/>
</dbReference>
<keyword evidence="5" id="KW-0378">Hydrolase</keyword>
<dbReference type="InterPro" id="IPR017853">
    <property type="entry name" value="GH"/>
</dbReference>
<gene>
    <name evidence="8" type="ORF">IAC54_01645</name>
</gene>
<dbReference type="Gene3D" id="3.20.20.80">
    <property type="entry name" value="Glycosidases"/>
    <property type="match status" value="1"/>
</dbReference>
<feature type="domain" description="Glycoside hydrolase family 29 N-terminal" evidence="7">
    <location>
        <begin position="31"/>
        <end position="373"/>
    </location>
</feature>
<dbReference type="PANTHER" id="PTHR10030:SF37">
    <property type="entry name" value="ALPHA-L-FUCOSIDASE-RELATED"/>
    <property type="match status" value="1"/>
</dbReference>
<dbReference type="PANTHER" id="PTHR10030">
    <property type="entry name" value="ALPHA-L-FUCOSIDASE"/>
    <property type="match status" value="1"/>
</dbReference>
<comment type="caution">
    <text evidence="8">The sequence shown here is derived from an EMBL/GenBank/DDBJ whole genome shotgun (WGS) entry which is preliminary data.</text>
</comment>
<dbReference type="SUPFAM" id="SSF51445">
    <property type="entry name" value="(Trans)glycosidases"/>
    <property type="match status" value="1"/>
</dbReference>
<evidence type="ECO:0000313" key="9">
    <source>
        <dbReference type="Proteomes" id="UP000823636"/>
    </source>
</evidence>
<evidence type="ECO:0000256" key="5">
    <source>
        <dbReference type="ARBA" id="ARBA00022801"/>
    </source>
</evidence>
<dbReference type="Proteomes" id="UP000823636">
    <property type="component" value="Unassembled WGS sequence"/>
</dbReference>
<evidence type="ECO:0000313" key="8">
    <source>
        <dbReference type="EMBL" id="MBO8437587.1"/>
    </source>
</evidence>
<sequence length="616" mass="69813">MRKMLYPLLVILCMFSCKDDQIAPHPPSSQETSSAEGNSQWWQEARFGLFIHYGVYSVLEGEYIGPDIYGNNIHFETLSSNNTPDATKTGNGAGAEWIMKEALIPKETYKGFATEFMANNFDPQYIVSLAKNAGMRYVILTSKHHEGFCLWNSNTTDWDITCTPAGTKWNNDLIAPLAKATRDAGLKFGIYFSQFRDWMYDGAPETIPEMVEGGAYTLEQQEAFMENYTYPMIEELVGRYKPDIFWWDGPYNGNAEFARRCNEIIQSQGYNILQNDRLSPQIGYNGDFETPEQSLNEELVKENSELCMTINGTWGYSKFDNSWKESNFVLYTLLRVQKLGSNLLLNIGPKADGSIPAESVKVLEDLADWMIANDVSVHGTIKSPFSYNLPYGPTTYRILNGRPHLYYHMFYWDDKGEIWIPGVMNPADEITVSFLSAPGARPKVESINGIGLRISDLPQSAPHELCSTLDIAFSSSPVLDEGFRFINGTLYLDALAAKFTGNYFINDWENRPALYWYGGRAIKYKVVIPKNGEYAISSELAAFFNGTITFRFVKVSGDTKTFTLTGNNKVTPSGHANFEWQDMGKLYLEKGTYELTIESKQQDSWLKLRQFRLLAL</sequence>
<proteinExistence type="inferred from homology"/>
<dbReference type="InterPro" id="IPR016286">
    <property type="entry name" value="FUC_metazoa-typ"/>
</dbReference>
<dbReference type="EC" id="3.2.1.51" evidence="3"/>
<reference evidence="8" key="2">
    <citation type="journal article" date="2021" name="PeerJ">
        <title>Extensive microbial diversity within the chicken gut microbiome revealed by metagenomics and culture.</title>
        <authorList>
            <person name="Gilroy R."/>
            <person name="Ravi A."/>
            <person name="Getino M."/>
            <person name="Pursley I."/>
            <person name="Horton D.L."/>
            <person name="Alikhan N.F."/>
            <person name="Baker D."/>
            <person name="Gharbi K."/>
            <person name="Hall N."/>
            <person name="Watson M."/>
            <person name="Adriaenssens E.M."/>
            <person name="Foster-Nyarko E."/>
            <person name="Jarju S."/>
            <person name="Secka A."/>
            <person name="Antonio M."/>
            <person name="Oren A."/>
            <person name="Chaudhuri R.R."/>
            <person name="La Ragione R."/>
            <person name="Hildebrand F."/>
            <person name="Pallen M.J."/>
        </authorList>
    </citation>
    <scope>NUCLEOTIDE SEQUENCE</scope>
    <source>
        <strain evidence="8">G3-4614</strain>
    </source>
</reference>
<accession>A0A9D9H730</accession>
<evidence type="ECO:0000256" key="2">
    <source>
        <dbReference type="ARBA" id="ARBA00007951"/>
    </source>
</evidence>
<keyword evidence="4" id="KW-0732">Signal</keyword>
<dbReference type="GO" id="GO:0006004">
    <property type="term" value="P:fucose metabolic process"/>
    <property type="evidence" value="ECO:0007669"/>
    <property type="project" value="InterPro"/>
</dbReference>